<evidence type="ECO:0000313" key="2">
    <source>
        <dbReference type="EMBL" id="JAH79295.1"/>
    </source>
</evidence>
<evidence type="ECO:0000256" key="1">
    <source>
        <dbReference type="SAM" id="Phobius"/>
    </source>
</evidence>
<reference evidence="2" key="2">
    <citation type="journal article" date="2015" name="Fish Shellfish Immunol.">
        <title>Early steps in the European eel (Anguilla anguilla)-Vibrio vulnificus interaction in the gills: Role of the RtxA13 toxin.</title>
        <authorList>
            <person name="Callol A."/>
            <person name="Pajuelo D."/>
            <person name="Ebbesson L."/>
            <person name="Teles M."/>
            <person name="MacKenzie S."/>
            <person name="Amaro C."/>
        </authorList>
    </citation>
    <scope>NUCLEOTIDE SEQUENCE</scope>
</reference>
<reference evidence="2" key="1">
    <citation type="submission" date="2014-11" db="EMBL/GenBank/DDBJ databases">
        <authorList>
            <person name="Amaro Gonzalez C."/>
        </authorList>
    </citation>
    <scope>NUCLEOTIDE SEQUENCE</scope>
</reference>
<feature type="transmembrane region" description="Helical" evidence="1">
    <location>
        <begin position="12"/>
        <end position="34"/>
    </location>
</feature>
<dbReference type="EMBL" id="GBXM01029282">
    <property type="protein sequence ID" value="JAH79295.1"/>
    <property type="molecule type" value="Transcribed_RNA"/>
</dbReference>
<sequence length="42" mass="4977">MQLKCLQLCKHLKLCCILTAIVELLNTAFVMHTYTPEWLYCF</sequence>
<accession>A0A0E9VPM2</accession>
<proteinExistence type="predicted"/>
<keyword evidence="1" id="KW-1133">Transmembrane helix</keyword>
<keyword evidence="1" id="KW-0472">Membrane</keyword>
<organism evidence="2">
    <name type="scientific">Anguilla anguilla</name>
    <name type="common">European freshwater eel</name>
    <name type="synonym">Muraena anguilla</name>
    <dbReference type="NCBI Taxonomy" id="7936"/>
    <lineage>
        <taxon>Eukaryota</taxon>
        <taxon>Metazoa</taxon>
        <taxon>Chordata</taxon>
        <taxon>Craniata</taxon>
        <taxon>Vertebrata</taxon>
        <taxon>Euteleostomi</taxon>
        <taxon>Actinopterygii</taxon>
        <taxon>Neopterygii</taxon>
        <taxon>Teleostei</taxon>
        <taxon>Anguilliformes</taxon>
        <taxon>Anguillidae</taxon>
        <taxon>Anguilla</taxon>
    </lineage>
</organism>
<dbReference type="AlphaFoldDB" id="A0A0E9VPM2"/>
<protein>
    <submittedName>
        <fullName evidence="2">Uncharacterized protein</fullName>
    </submittedName>
</protein>
<name>A0A0E9VPM2_ANGAN</name>
<keyword evidence="1" id="KW-0812">Transmembrane</keyword>